<evidence type="ECO:0000313" key="10">
    <source>
        <dbReference type="Proteomes" id="UP000032414"/>
    </source>
</evidence>
<evidence type="ECO:0000259" key="6">
    <source>
        <dbReference type="Pfam" id="PF02770"/>
    </source>
</evidence>
<dbReference type="AlphaFoldDB" id="A0A098GEB5"/>
<evidence type="ECO:0000259" key="7">
    <source>
        <dbReference type="Pfam" id="PF18158"/>
    </source>
</evidence>
<dbReference type="Proteomes" id="UP000032414">
    <property type="component" value="Chromosome I"/>
</dbReference>
<dbReference type="PATRIC" id="fig|451.8.peg.2121"/>
<dbReference type="SUPFAM" id="SSF56645">
    <property type="entry name" value="Acyl-CoA dehydrogenase NM domain-like"/>
    <property type="match status" value="1"/>
</dbReference>
<keyword evidence="4" id="KW-0560">Oxidoreductase</keyword>
<reference evidence="8" key="1">
    <citation type="submission" date="2014-09" db="EMBL/GenBank/DDBJ databases">
        <authorList>
            <person name="GOMEZ-VALERO Laura"/>
        </authorList>
    </citation>
    <scope>NUCLEOTIDE SEQUENCE</scope>
    <source>
        <strain evidence="8">ATCC33218</strain>
    </source>
</reference>
<keyword evidence="11" id="KW-1185">Reference proteome</keyword>
<organism evidence="8 10">
    <name type="scientific">Legionella micdadei</name>
    <name type="common">Tatlockia micdadei</name>
    <dbReference type="NCBI Taxonomy" id="451"/>
    <lineage>
        <taxon>Bacteria</taxon>
        <taxon>Pseudomonadati</taxon>
        <taxon>Pseudomonadota</taxon>
        <taxon>Gammaproteobacteria</taxon>
        <taxon>Legionellales</taxon>
        <taxon>Legionellaceae</taxon>
        <taxon>Legionella</taxon>
    </lineage>
</organism>
<sequence>MNENNAYEQTRDYLKTWNQQLKDSLLAEDSNLMHTYQCYYAEYPEFVHQLRDFSQRVAYQLEPLVMENNLDTNLPKVEHYNSIGEREDRVVHHPSYEAAGNVIYGSDLMHYLLKPGHMQRTLSLFFLSSHAGEAGHNCPIACSAGVIRVLKNYSKLKETQFYLDKLTQPSFSQNFTGAQFLTEIQGGSDVGANATQAYQDDHKQWRIRGEKWFCSNANADLILATARYDQNLSGTKGLGLFLIPKQLPDNKPNYYKLRRLKQKIGTRSMATAEIEFEDALAYPMGELHQGIHLALENVLHLSRIFNAFSVLGMARRALQIAHFYALNRRAFNHKIFDYPLVKEALAHIKAENTALIASIFYMASRQDELDMTPYEEQSKEKQLLMRTLANLNKYFTAKRSVENIHHCIDILAGNGTIESFSSLPRLLRDCIVCENWEGTHFTLWMQTLRDMEKFNVGELVLEHLHQLINQLTGHSENTTLIKEKLGELANSIRALKTMPAAAQTLQIEAVVEQMAILHAVLALSLEIQTGKPPKSKEASLTLFINRYFRKDYRQDNHYLSLLNAVLGKKSS</sequence>
<dbReference type="EMBL" id="FMVN01000004">
    <property type="protein sequence ID" value="SCY14157.1"/>
    <property type="molecule type" value="Genomic_DNA"/>
</dbReference>
<dbReference type="SUPFAM" id="SSF47203">
    <property type="entry name" value="Acyl-CoA dehydrogenase C-terminal domain-like"/>
    <property type="match status" value="1"/>
</dbReference>
<dbReference type="OrthoDB" id="9771038at2"/>
<keyword evidence="2 4" id="KW-0285">Flavoprotein</keyword>
<dbReference type="InterPro" id="IPR036250">
    <property type="entry name" value="AcylCo_DH-like_C"/>
</dbReference>
<dbReference type="Pfam" id="PF00441">
    <property type="entry name" value="Acyl-CoA_dh_1"/>
    <property type="match status" value="1"/>
</dbReference>
<dbReference type="PANTHER" id="PTHR42707:SF2">
    <property type="entry name" value="ACD11 DEHYDROGENASE"/>
    <property type="match status" value="1"/>
</dbReference>
<dbReference type="InterPro" id="IPR041504">
    <property type="entry name" value="AidB_N"/>
</dbReference>
<evidence type="ECO:0000256" key="1">
    <source>
        <dbReference type="ARBA" id="ARBA00009347"/>
    </source>
</evidence>
<evidence type="ECO:0000313" key="9">
    <source>
        <dbReference type="EMBL" id="SCY14157.1"/>
    </source>
</evidence>
<dbReference type="GO" id="GO:0003995">
    <property type="term" value="F:acyl-CoA dehydrogenase activity"/>
    <property type="evidence" value="ECO:0007669"/>
    <property type="project" value="TreeGrafter"/>
</dbReference>
<comment type="cofactor">
    <cofactor evidence="4">
        <name>FAD</name>
        <dbReference type="ChEBI" id="CHEBI:57692"/>
    </cofactor>
</comment>
<reference evidence="9 11" key="3">
    <citation type="submission" date="2016-10" db="EMBL/GenBank/DDBJ databases">
        <authorList>
            <person name="Varghese N."/>
            <person name="Submissions S."/>
        </authorList>
    </citation>
    <scope>NUCLEOTIDE SEQUENCE [LARGE SCALE GENOMIC DNA]</scope>
    <source>
        <strain evidence="9 11">ATCC 33218</strain>
    </source>
</reference>
<evidence type="ECO:0000313" key="8">
    <source>
        <dbReference type="EMBL" id="CEG60818.1"/>
    </source>
</evidence>
<proteinExistence type="inferred from homology"/>
<feature type="domain" description="Adaptive response protein AidB N-terminal" evidence="7">
    <location>
        <begin position="26"/>
        <end position="168"/>
    </location>
</feature>
<dbReference type="Gene3D" id="2.40.110.20">
    <property type="match status" value="1"/>
</dbReference>
<reference evidence="10" key="2">
    <citation type="submission" date="2014-09" db="EMBL/GenBank/DDBJ databases">
        <authorList>
            <person name="Gomez-Valero L."/>
        </authorList>
    </citation>
    <scope>NUCLEOTIDE SEQUENCE [LARGE SCALE GENOMIC DNA]</scope>
    <source>
        <strain evidence="10">ATCC33218</strain>
    </source>
</reference>
<dbReference type="HOGENOM" id="CLU_016513_2_0_6"/>
<dbReference type="Pfam" id="PF18158">
    <property type="entry name" value="AidB_N"/>
    <property type="match status" value="1"/>
</dbReference>
<evidence type="ECO:0000313" key="11">
    <source>
        <dbReference type="Proteomes" id="UP000182998"/>
    </source>
</evidence>
<keyword evidence="3 4" id="KW-0274">FAD</keyword>
<protein>
    <submittedName>
        <fullName evidence="8">Acyl CoA dehydrogenase, short chain specific</fullName>
    </submittedName>
</protein>
<feature type="domain" description="Acyl-CoA dehydrogenase/oxidase C-terminal" evidence="5">
    <location>
        <begin position="289"/>
        <end position="444"/>
    </location>
</feature>
<gene>
    <name evidence="8" type="ORF">LMI_1513</name>
    <name evidence="9" type="ORF">SAMN02982997_00935</name>
</gene>
<dbReference type="InterPro" id="IPR009100">
    <property type="entry name" value="AcylCoA_DH/oxidase_NM_dom_sf"/>
</dbReference>
<dbReference type="InterPro" id="IPR052904">
    <property type="entry name" value="Acyl-CoA_dehydrogenase-like"/>
</dbReference>
<name>A0A098GEB5_LEGMI</name>
<dbReference type="Proteomes" id="UP000182998">
    <property type="component" value="Unassembled WGS sequence"/>
</dbReference>
<evidence type="ECO:0000256" key="4">
    <source>
        <dbReference type="RuleBase" id="RU362125"/>
    </source>
</evidence>
<accession>A0A098GEB5</accession>
<comment type="similarity">
    <text evidence="1 4">Belongs to the acyl-CoA dehydrogenase family.</text>
</comment>
<dbReference type="Gene3D" id="1.20.140.10">
    <property type="entry name" value="Butyryl-CoA Dehydrogenase, subunit A, domain 3"/>
    <property type="match status" value="1"/>
</dbReference>
<evidence type="ECO:0000259" key="5">
    <source>
        <dbReference type="Pfam" id="PF00441"/>
    </source>
</evidence>
<dbReference type="InterPro" id="IPR009075">
    <property type="entry name" value="AcylCo_DH/oxidase_C"/>
</dbReference>
<dbReference type="Pfam" id="PF02770">
    <property type="entry name" value="Acyl-CoA_dh_M"/>
    <property type="match status" value="1"/>
</dbReference>
<dbReference type="PANTHER" id="PTHR42707">
    <property type="entry name" value="ACYL-COA DEHYDROGENASE"/>
    <property type="match status" value="1"/>
</dbReference>
<dbReference type="InterPro" id="IPR006091">
    <property type="entry name" value="Acyl-CoA_Oxase/DH_mid-dom"/>
</dbReference>
<dbReference type="EMBL" id="LN614830">
    <property type="protein sequence ID" value="CEG60818.1"/>
    <property type="molecule type" value="Genomic_DNA"/>
</dbReference>
<evidence type="ECO:0000256" key="3">
    <source>
        <dbReference type="ARBA" id="ARBA00022827"/>
    </source>
</evidence>
<evidence type="ECO:0000256" key="2">
    <source>
        <dbReference type="ARBA" id="ARBA00022630"/>
    </source>
</evidence>
<dbReference type="RefSeq" id="WP_045099167.1">
    <property type="nucleotide sequence ID" value="NZ_CP020615.1"/>
</dbReference>
<dbReference type="KEGG" id="tmc:LMI_1513"/>
<feature type="domain" description="Acyl-CoA oxidase/dehydrogenase middle" evidence="6">
    <location>
        <begin position="180"/>
        <end position="278"/>
    </location>
</feature>